<feature type="coiled-coil region" evidence="4">
    <location>
        <begin position="150"/>
        <end position="177"/>
    </location>
</feature>
<gene>
    <name evidence="7" type="ORF">QBC46DRAFT_256118</name>
</gene>
<dbReference type="GO" id="GO:0003676">
    <property type="term" value="F:nucleic acid binding"/>
    <property type="evidence" value="ECO:0007669"/>
    <property type="project" value="InterPro"/>
</dbReference>
<keyword evidence="8" id="KW-1185">Reference proteome</keyword>
<dbReference type="AlphaFoldDB" id="A0AAN6S7B6"/>
<feature type="domain" description="tRNA intron endonuclease catalytic" evidence="6">
    <location>
        <begin position="544"/>
        <end position="633"/>
    </location>
</feature>
<evidence type="ECO:0000256" key="5">
    <source>
        <dbReference type="SAM" id="MobiDB-lite"/>
    </source>
</evidence>
<keyword evidence="4" id="KW-0175">Coiled coil</keyword>
<comment type="catalytic activity">
    <reaction evidence="3">
        <text>pretRNA = a 3'-half-tRNA molecule with a 5'-OH end + a 5'-half-tRNA molecule with a 2',3'-cyclic phosphate end + an intron with a 2',3'-cyclic phosphate and a 5'-hydroxyl terminus.</text>
        <dbReference type="EC" id="4.6.1.16"/>
    </reaction>
</comment>
<dbReference type="GO" id="GO:0000213">
    <property type="term" value="F:tRNA-intron lyase activity"/>
    <property type="evidence" value="ECO:0007669"/>
    <property type="project" value="UniProtKB-EC"/>
</dbReference>
<protein>
    <recommendedName>
        <fullName evidence="2">tRNA-intron lyase</fullName>
        <ecNumber evidence="2">4.6.1.16</ecNumber>
    </recommendedName>
</protein>
<feature type="compositionally biased region" description="Polar residues" evidence="5">
    <location>
        <begin position="436"/>
        <end position="445"/>
    </location>
</feature>
<evidence type="ECO:0000259" key="6">
    <source>
        <dbReference type="Pfam" id="PF01974"/>
    </source>
</evidence>
<dbReference type="FunFam" id="3.40.1350.10:FF:000007">
    <property type="entry name" value="tRNA-splicing endonuclease subunit Sen2"/>
    <property type="match status" value="1"/>
</dbReference>
<feature type="region of interest" description="Disordered" evidence="5">
    <location>
        <begin position="1"/>
        <end position="43"/>
    </location>
</feature>
<dbReference type="SUPFAM" id="SSF53032">
    <property type="entry name" value="tRNA-intron endonuclease catalytic domain-like"/>
    <property type="match status" value="1"/>
</dbReference>
<dbReference type="InterPro" id="IPR006676">
    <property type="entry name" value="tRNA_splic"/>
</dbReference>
<accession>A0AAN6S7B6</accession>
<dbReference type="Pfam" id="PF01974">
    <property type="entry name" value="tRNA_int_endo"/>
    <property type="match status" value="1"/>
</dbReference>
<feature type="compositionally biased region" description="Polar residues" evidence="5">
    <location>
        <begin position="419"/>
        <end position="428"/>
    </location>
</feature>
<dbReference type="GO" id="GO:0005737">
    <property type="term" value="C:cytoplasm"/>
    <property type="evidence" value="ECO:0007669"/>
    <property type="project" value="TreeGrafter"/>
</dbReference>
<reference evidence="8" key="1">
    <citation type="journal article" date="2023" name="Mol. Phylogenet. Evol.">
        <title>Genome-scale phylogeny and comparative genomics of the fungal order Sordariales.</title>
        <authorList>
            <person name="Hensen N."/>
            <person name="Bonometti L."/>
            <person name="Westerberg I."/>
            <person name="Brannstrom I.O."/>
            <person name="Guillou S."/>
            <person name="Cros-Aarteil S."/>
            <person name="Calhoun S."/>
            <person name="Haridas S."/>
            <person name="Kuo A."/>
            <person name="Mondo S."/>
            <person name="Pangilinan J."/>
            <person name="Riley R."/>
            <person name="LaButti K."/>
            <person name="Andreopoulos B."/>
            <person name="Lipzen A."/>
            <person name="Chen C."/>
            <person name="Yan M."/>
            <person name="Daum C."/>
            <person name="Ng V."/>
            <person name="Clum A."/>
            <person name="Steindorff A."/>
            <person name="Ohm R.A."/>
            <person name="Martin F."/>
            <person name="Silar P."/>
            <person name="Natvig D.O."/>
            <person name="Lalanne C."/>
            <person name="Gautier V."/>
            <person name="Ament-Velasquez S.L."/>
            <person name="Kruys A."/>
            <person name="Hutchinson M.I."/>
            <person name="Powell A.J."/>
            <person name="Barry K."/>
            <person name="Miller A.N."/>
            <person name="Grigoriev I.V."/>
            <person name="Debuchy R."/>
            <person name="Gladieux P."/>
            <person name="Hiltunen Thoren M."/>
            <person name="Johannesson H."/>
        </authorList>
    </citation>
    <scope>NUCLEOTIDE SEQUENCE [LARGE SCALE GENOMIC DNA]</scope>
    <source>
        <strain evidence="8">CBS 340.73</strain>
    </source>
</reference>
<dbReference type="PANTHER" id="PTHR21227:SF0">
    <property type="entry name" value="TRNA-SPLICING ENDONUCLEASE SUBUNIT SEN2"/>
    <property type="match status" value="1"/>
</dbReference>
<evidence type="ECO:0000256" key="2">
    <source>
        <dbReference type="ARBA" id="ARBA00012573"/>
    </source>
</evidence>
<dbReference type="GO" id="GO:0000379">
    <property type="term" value="P:tRNA-type intron splice site recognition and cleavage"/>
    <property type="evidence" value="ECO:0007669"/>
    <property type="project" value="TreeGrafter"/>
</dbReference>
<dbReference type="EMBL" id="MU853773">
    <property type="protein sequence ID" value="KAK3942486.1"/>
    <property type="molecule type" value="Genomic_DNA"/>
</dbReference>
<feature type="region of interest" description="Disordered" evidence="5">
    <location>
        <begin position="268"/>
        <end position="345"/>
    </location>
</feature>
<feature type="region of interest" description="Disordered" evidence="5">
    <location>
        <begin position="183"/>
        <end position="207"/>
    </location>
</feature>
<evidence type="ECO:0000313" key="8">
    <source>
        <dbReference type="Proteomes" id="UP001303473"/>
    </source>
</evidence>
<proteinExistence type="inferred from homology"/>
<feature type="compositionally biased region" description="Polar residues" evidence="5">
    <location>
        <begin position="385"/>
        <end position="403"/>
    </location>
</feature>
<organism evidence="7 8">
    <name type="scientific">Diplogelasinospora grovesii</name>
    <dbReference type="NCBI Taxonomy" id="303347"/>
    <lineage>
        <taxon>Eukaryota</taxon>
        <taxon>Fungi</taxon>
        <taxon>Dikarya</taxon>
        <taxon>Ascomycota</taxon>
        <taxon>Pezizomycotina</taxon>
        <taxon>Sordariomycetes</taxon>
        <taxon>Sordariomycetidae</taxon>
        <taxon>Sordariales</taxon>
        <taxon>Diplogelasinosporaceae</taxon>
        <taxon>Diplogelasinospora</taxon>
    </lineage>
</organism>
<name>A0AAN6S7B6_9PEZI</name>
<dbReference type="PANTHER" id="PTHR21227">
    <property type="entry name" value="TRNA-SPLICING ENDONUCLEASE SUBUNIT SEN2"/>
    <property type="match status" value="1"/>
</dbReference>
<evidence type="ECO:0000256" key="3">
    <source>
        <dbReference type="ARBA" id="ARBA00034031"/>
    </source>
</evidence>
<evidence type="ECO:0000313" key="7">
    <source>
        <dbReference type="EMBL" id="KAK3942486.1"/>
    </source>
</evidence>
<dbReference type="InterPro" id="IPR011856">
    <property type="entry name" value="tRNA_endonuc-like_dom_sf"/>
</dbReference>
<evidence type="ECO:0000256" key="1">
    <source>
        <dbReference type="ARBA" id="ARBA00008078"/>
    </source>
</evidence>
<dbReference type="CDD" id="cd22363">
    <property type="entry name" value="tRNA-intron_lyase_C"/>
    <property type="match status" value="1"/>
</dbReference>
<dbReference type="Proteomes" id="UP001303473">
    <property type="component" value="Unassembled WGS sequence"/>
</dbReference>
<comment type="caution">
    <text evidence="7">The sequence shown here is derived from an EMBL/GenBank/DDBJ whole genome shotgun (WGS) entry which is preliminary data.</text>
</comment>
<feature type="region of interest" description="Disordered" evidence="5">
    <location>
        <begin position="385"/>
        <end position="462"/>
    </location>
</feature>
<dbReference type="EC" id="4.6.1.16" evidence="2"/>
<sequence length="672" mass="73503">MSLSGEAAGEHKLPSNGSVVIQPAASAKPRANQSPSSRKSDTIPPYKMYALPAPIRTFPLPSFYPNNPLSLFHLVYAWLSQTFFPPPAEPSVVHEGTWDPDTRSVHIKDAKSIRALWQQGFFGKGSLSRSEPNWLKREISRRGDAERGVVAEQRTDARREERRMAKWERAKNELEAIERVKHEEAQSKETTAEELANGHVESPEPPSAQIDDVIEMDLPCPDLSLTEAPPLQSRSAIADDIPNGHLETRKPPVGPLELLALPNSLADLSSETKPSLPESQPPAVNGITNGSIEGPKPPVGPLELLALPNSLPFCPQPTAADDTTESPKTPVSPLEPLSLPTSLTDLTAGSSLTQEEPELSPTDHVLDGHANGVYGILNGTCSASTPLSSAQGSTKKPQTNGQVAQPLKRRKGVRFSPEVESTTFQHTDPPSPNRSPPTATLSQGTVAERSATEAKPSTAGDTLPSSLDISVVFGELVNKEHFQLSPEEAFFLVFSLGALKIVDPVTKATIPTEQLLALFRSHSYFPARTADGSLTAGLQPHDPFLVHFAVYHHFRSLGWVPRHGIKFGVDWLLYQRGPVFDHAEFGLMVVPSFSDARWSEYEHEKAKRSWSWLMGVNRVLSHVLKGLVLVYVDVPPPPVFDEAMASGGIADALRKYTIREVMVRRWSSNRNR</sequence>
<comment type="similarity">
    <text evidence="1">Belongs to the tRNA-intron endonuclease family.</text>
</comment>
<dbReference type="InterPro" id="IPR036167">
    <property type="entry name" value="tRNA_intron_Endo_cat-like_sf"/>
</dbReference>
<dbReference type="GO" id="GO:0000214">
    <property type="term" value="C:tRNA-intron endonuclease complex"/>
    <property type="evidence" value="ECO:0007669"/>
    <property type="project" value="TreeGrafter"/>
</dbReference>
<dbReference type="InterPro" id="IPR006677">
    <property type="entry name" value="tRNA_intron_Endonuc_cat-like"/>
</dbReference>
<feature type="compositionally biased region" description="Low complexity" evidence="5">
    <location>
        <begin position="329"/>
        <end position="345"/>
    </location>
</feature>
<evidence type="ECO:0000256" key="4">
    <source>
        <dbReference type="SAM" id="Coils"/>
    </source>
</evidence>
<dbReference type="Gene3D" id="3.40.1350.10">
    <property type="match status" value="1"/>
</dbReference>